<dbReference type="Gene3D" id="3.30.160.60">
    <property type="entry name" value="Classic Zinc Finger"/>
    <property type="match status" value="1"/>
</dbReference>
<dbReference type="PANTHER" id="PTHR21354">
    <property type="entry name" value="ZINC FINGER PROTEIN 511"/>
    <property type="match status" value="1"/>
</dbReference>
<evidence type="ECO:0000256" key="1">
    <source>
        <dbReference type="SAM" id="MobiDB-lite"/>
    </source>
</evidence>
<comment type="caution">
    <text evidence="2">The sequence shown here is derived from an EMBL/GenBank/DDBJ whole genome shotgun (WGS) entry which is preliminary data.</text>
</comment>
<dbReference type="EMBL" id="LZYO01000257">
    <property type="protein sequence ID" value="ODH21795.1"/>
    <property type="molecule type" value="Genomic_DNA"/>
</dbReference>
<dbReference type="OrthoDB" id="18440at2759"/>
<dbReference type="SMART" id="SM00355">
    <property type="entry name" value="ZnF_C2H2"/>
    <property type="match status" value="2"/>
</dbReference>
<feature type="region of interest" description="Disordered" evidence="1">
    <location>
        <begin position="244"/>
        <end position="274"/>
    </location>
</feature>
<reference evidence="2 3" key="1">
    <citation type="submission" date="2016-06" db="EMBL/GenBank/DDBJ databases">
        <authorList>
            <person name="Kjaerup R.B."/>
            <person name="Dalgaard T.S."/>
            <person name="Juul-Madsen H.R."/>
        </authorList>
    </citation>
    <scope>NUCLEOTIDE SEQUENCE [LARGE SCALE GENOMIC DNA]</scope>
    <source>
        <strain evidence="2 3">Pb300</strain>
    </source>
</reference>
<protein>
    <submittedName>
        <fullName evidence="2">Uncharacterized protein</fullName>
    </submittedName>
</protein>
<dbReference type="InterPro" id="IPR039258">
    <property type="entry name" value="ZNF511"/>
</dbReference>
<feature type="region of interest" description="Disordered" evidence="1">
    <location>
        <begin position="169"/>
        <end position="218"/>
    </location>
</feature>
<feature type="compositionally biased region" description="Polar residues" evidence="1">
    <location>
        <begin position="257"/>
        <end position="269"/>
    </location>
</feature>
<dbReference type="PANTHER" id="PTHR21354:SF0">
    <property type="entry name" value="ZINC FINGER PROTEIN 511"/>
    <property type="match status" value="1"/>
</dbReference>
<proteinExistence type="predicted"/>
<feature type="compositionally biased region" description="Polar residues" evidence="1">
    <location>
        <begin position="14"/>
        <end position="33"/>
    </location>
</feature>
<dbReference type="VEuPathDB" id="FungiDB:PADG_02227"/>
<dbReference type="OMA" id="YEEYEIH"/>
<name>A0A1D2JA52_PARBR</name>
<accession>A0A1D2JA52</accession>
<sequence>MAKRSRDKHYASESADSSGSPQPGAPTMQSPTSPRGKLVHLNDQNENHGVMRCTLPPHREAVSFSTYEDYEVHYAQTHVNRCSACGKNFPTAHFLTLHIEEHHDPLIAARREKGEKTFTCFVEGCDRKCSTFQKRRMHLIDKHLFPRVYNFAIVNTGIDKHDSMLRGGTAPAHLGRVTVPNLTQHESRLRRWKSSQSTPSENMDSDKHSSTLSNNKISNANASLDSSLRTAQLPVYLKSAIGSRSTSVPARRAAAASTGNREPNSSVNTDKGHDVAELERSMSALRFIPMSVILRLNEMKEQ</sequence>
<dbReference type="InterPro" id="IPR013087">
    <property type="entry name" value="Znf_C2H2_type"/>
</dbReference>
<gene>
    <name evidence="2" type="ORF">ACO22_05623</name>
</gene>
<feature type="region of interest" description="Disordered" evidence="1">
    <location>
        <begin position="1"/>
        <end position="40"/>
    </location>
</feature>
<evidence type="ECO:0000313" key="2">
    <source>
        <dbReference type="EMBL" id="ODH21795.1"/>
    </source>
</evidence>
<dbReference type="PROSITE" id="PS50157">
    <property type="entry name" value="ZINC_FINGER_C2H2_2"/>
    <property type="match status" value="1"/>
</dbReference>
<organism evidence="2 3">
    <name type="scientific">Paracoccidioides brasiliensis</name>
    <dbReference type="NCBI Taxonomy" id="121759"/>
    <lineage>
        <taxon>Eukaryota</taxon>
        <taxon>Fungi</taxon>
        <taxon>Dikarya</taxon>
        <taxon>Ascomycota</taxon>
        <taxon>Pezizomycotina</taxon>
        <taxon>Eurotiomycetes</taxon>
        <taxon>Eurotiomycetidae</taxon>
        <taxon>Onygenales</taxon>
        <taxon>Ajellomycetaceae</taxon>
        <taxon>Paracoccidioides</taxon>
    </lineage>
</organism>
<dbReference type="VEuPathDB" id="FungiDB:PABG_06723"/>
<evidence type="ECO:0000313" key="3">
    <source>
        <dbReference type="Proteomes" id="UP000242814"/>
    </source>
</evidence>
<dbReference type="AlphaFoldDB" id="A0A1D2JA52"/>
<dbReference type="Proteomes" id="UP000242814">
    <property type="component" value="Unassembled WGS sequence"/>
</dbReference>